<name>A0AA40EPI3_9PEZI</name>
<evidence type="ECO:0000256" key="2">
    <source>
        <dbReference type="ARBA" id="ARBA00004922"/>
    </source>
</evidence>
<feature type="region of interest" description="Disordered" evidence="15">
    <location>
        <begin position="35"/>
        <end position="78"/>
    </location>
</feature>
<keyword evidence="12" id="KW-0479">Metal-binding</keyword>
<comment type="similarity">
    <text evidence="3 14">Belongs to the glycosyl hydrolase 47 family.</text>
</comment>
<feature type="active site" evidence="11">
    <location>
        <position position="471"/>
    </location>
</feature>
<dbReference type="InterPro" id="IPR012341">
    <property type="entry name" value="6hp_glycosidase-like_sf"/>
</dbReference>
<dbReference type="Gene3D" id="1.50.10.10">
    <property type="match status" value="1"/>
</dbReference>
<dbReference type="GO" id="GO:0005509">
    <property type="term" value="F:calcium ion binding"/>
    <property type="evidence" value="ECO:0007669"/>
    <property type="project" value="InterPro"/>
</dbReference>
<reference evidence="17" key="1">
    <citation type="submission" date="2023-06" db="EMBL/GenBank/DDBJ databases">
        <title>Genome-scale phylogeny and comparative genomics of the fungal order Sordariales.</title>
        <authorList>
            <consortium name="Lawrence Berkeley National Laboratory"/>
            <person name="Hensen N."/>
            <person name="Bonometti L."/>
            <person name="Westerberg I."/>
            <person name="Brannstrom I.O."/>
            <person name="Guillou S."/>
            <person name="Cros-Aarteil S."/>
            <person name="Calhoun S."/>
            <person name="Haridas S."/>
            <person name="Kuo A."/>
            <person name="Mondo S."/>
            <person name="Pangilinan J."/>
            <person name="Riley R."/>
            <person name="LaButti K."/>
            <person name="Andreopoulos B."/>
            <person name="Lipzen A."/>
            <person name="Chen C."/>
            <person name="Yanf M."/>
            <person name="Daum C."/>
            <person name="Ng V."/>
            <person name="Clum A."/>
            <person name="Steindorff A."/>
            <person name="Ohm R."/>
            <person name="Martin F."/>
            <person name="Silar P."/>
            <person name="Natvig D."/>
            <person name="Lalanne C."/>
            <person name="Gautier V."/>
            <person name="Ament-velasquez S.L."/>
            <person name="Kruys A."/>
            <person name="Hutchinson M.I."/>
            <person name="Powell A.J."/>
            <person name="Barry K."/>
            <person name="Miller A.N."/>
            <person name="Grigoriev I.V."/>
            <person name="Debuchy R."/>
            <person name="Gladieux P."/>
            <person name="Thoren M.H."/>
            <person name="Johannesson H."/>
        </authorList>
    </citation>
    <scope>NUCLEOTIDE SEQUENCE</scope>
    <source>
        <strain evidence="17">SMH3187-1</strain>
    </source>
</reference>
<dbReference type="PANTHER" id="PTHR11742">
    <property type="entry name" value="MANNOSYL-OLIGOSACCHARIDE ALPHA-1,2-MANNOSIDASE-RELATED"/>
    <property type="match status" value="1"/>
</dbReference>
<feature type="disulfide bond" evidence="13">
    <location>
        <begin position="381"/>
        <end position="414"/>
    </location>
</feature>
<dbReference type="GO" id="GO:0004571">
    <property type="term" value="F:mannosyl-oligosaccharide 1,2-alpha-mannosidase activity"/>
    <property type="evidence" value="ECO:0007669"/>
    <property type="project" value="UniProtKB-EC"/>
</dbReference>
<dbReference type="GO" id="GO:0016020">
    <property type="term" value="C:membrane"/>
    <property type="evidence" value="ECO:0007669"/>
    <property type="project" value="InterPro"/>
</dbReference>
<evidence type="ECO:0000256" key="6">
    <source>
        <dbReference type="ARBA" id="ARBA00023157"/>
    </source>
</evidence>
<feature type="chain" id="PRO_5041244950" description="alpha-1,2-Mannosidase" evidence="16">
    <location>
        <begin position="32"/>
        <end position="579"/>
    </location>
</feature>
<comment type="cofactor">
    <cofactor evidence="1 12">
        <name>Ca(2+)</name>
        <dbReference type="ChEBI" id="CHEBI:29108"/>
    </cofactor>
</comment>
<keyword evidence="4 16" id="KW-0732">Signal</keyword>
<dbReference type="FunFam" id="1.50.10.10:FF:000047">
    <property type="entry name" value="Mannosyl-oligosaccharide alpha-1,2-mannosidase"/>
    <property type="match status" value="1"/>
</dbReference>
<keyword evidence="8 14" id="KW-0326">Glycosidase</keyword>
<dbReference type="SUPFAM" id="SSF48225">
    <property type="entry name" value="Seven-hairpin glycosidases"/>
    <property type="match status" value="1"/>
</dbReference>
<dbReference type="EMBL" id="JAUKUD010000005">
    <property type="protein sequence ID" value="KAK0743110.1"/>
    <property type="molecule type" value="Genomic_DNA"/>
</dbReference>
<evidence type="ECO:0000256" key="8">
    <source>
        <dbReference type="ARBA" id="ARBA00023295"/>
    </source>
</evidence>
<keyword evidence="7" id="KW-0325">Glycoprotein</keyword>
<evidence type="ECO:0000313" key="18">
    <source>
        <dbReference type="Proteomes" id="UP001172155"/>
    </source>
</evidence>
<proteinExistence type="inferred from homology"/>
<gene>
    <name evidence="17" type="ORF">B0T18DRAFT_468097</name>
</gene>
<dbReference type="GO" id="GO:0005783">
    <property type="term" value="C:endoplasmic reticulum"/>
    <property type="evidence" value="ECO:0007669"/>
    <property type="project" value="TreeGrafter"/>
</dbReference>
<evidence type="ECO:0000256" key="10">
    <source>
        <dbReference type="ARBA" id="ARBA00048605"/>
    </source>
</evidence>
<dbReference type="Pfam" id="PF01532">
    <property type="entry name" value="Glyco_hydro_47"/>
    <property type="match status" value="1"/>
</dbReference>
<comment type="pathway">
    <text evidence="2">Protein modification; protein glycosylation.</text>
</comment>
<comment type="catalytic activity">
    <reaction evidence="10">
        <text>N(4)-(alpha-D-Man-(1-&gt;2)-alpha-D-Man-(1-&gt;2)-alpha-D-Man-(1-&gt;3)-[alpha-D-Man-(1-&gt;2)-alpha-D-Man-(1-&gt;3)-[alpha-D-Man-(1-&gt;2)-alpha-D-Man-(1-&gt;6)]-alpha-D-Man-(1-&gt;6)]-beta-D-Man-(1-&gt;4)-beta-D-GlcNAc-(1-&gt;4)-beta-D-GlcNAc)-L-asparaginyl-[protein] (N-glucan mannose isomer 9A1,2,3B1,2,3) + 4 H2O = N(4)-(alpha-D-Man-(1-&gt;3)-[alpha-D-Man-(1-&gt;3)-[alpha-D-Man-(1-&gt;6)]-alpha-D-Man-(1-&gt;6)]-beta-D-Man-(1-&gt;4)-beta-D-GlcNAc-(1-&gt;4)-beta-D-GlcNAc)-L-asparaginyl-[protein] (N-glucan mannose isomer 5A1,2) + 4 beta-D-mannose</text>
        <dbReference type="Rhea" id="RHEA:56008"/>
        <dbReference type="Rhea" id="RHEA-COMP:14356"/>
        <dbReference type="Rhea" id="RHEA-COMP:14367"/>
        <dbReference type="ChEBI" id="CHEBI:15377"/>
        <dbReference type="ChEBI" id="CHEBI:28563"/>
        <dbReference type="ChEBI" id="CHEBI:59087"/>
        <dbReference type="ChEBI" id="CHEBI:139493"/>
        <dbReference type="EC" id="3.2.1.113"/>
    </reaction>
</comment>
<feature type="active site" description="Proton donor" evidence="11">
    <location>
        <position position="167"/>
    </location>
</feature>
<evidence type="ECO:0000256" key="14">
    <source>
        <dbReference type="RuleBase" id="RU361193"/>
    </source>
</evidence>
<dbReference type="PANTHER" id="PTHR11742:SF101">
    <property type="entry name" value="MANNOSYL-OLIGOSACCHARIDE ALPHA-1,2-MANNOSIDASE 1B"/>
    <property type="match status" value="1"/>
</dbReference>
<evidence type="ECO:0000256" key="13">
    <source>
        <dbReference type="PIRSR" id="PIRSR601382-3"/>
    </source>
</evidence>
<evidence type="ECO:0000256" key="11">
    <source>
        <dbReference type="PIRSR" id="PIRSR601382-1"/>
    </source>
</evidence>
<dbReference type="EC" id="3.2.1.-" evidence="14"/>
<comment type="catalytic activity">
    <reaction evidence="9">
        <text>N(4)-(alpha-D-Man-(1-&gt;2)-alpha-D-Man-(1-&gt;2)-alpha-D-Man-(1-&gt;3)-[alpha-D-Man-(1-&gt;3)-[alpha-D-Man-(1-&gt;2)-alpha-D-Man-(1-&gt;6)]-alpha-D-Man-(1-&gt;6)]-beta-D-Man-(1-&gt;4)-beta-D-GlcNAc-(1-&gt;4)-beta-D-GlcNAc)-L-asparaginyl-[protein] (N-glucan mannose isomer 8A1,2,3B1,3) + 3 H2O = N(4)-(alpha-D-Man-(1-&gt;3)-[alpha-D-Man-(1-&gt;3)-[alpha-D-Man-(1-&gt;6)]-alpha-D-Man-(1-&gt;6)]-beta-D-Man-(1-&gt;4)-beta-D-GlcNAc-(1-&gt;4)-beta-D-GlcNAc)-L-asparaginyl-[protein] (N-glucan mannose isomer 5A1,2) + 3 beta-D-mannose</text>
        <dbReference type="Rhea" id="RHEA:56028"/>
        <dbReference type="Rhea" id="RHEA-COMP:14358"/>
        <dbReference type="Rhea" id="RHEA-COMP:14367"/>
        <dbReference type="ChEBI" id="CHEBI:15377"/>
        <dbReference type="ChEBI" id="CHEBI:28563"/>
        <dbReference type="ChEBI" id="CHEBI:59087"/>
        <dbReference type="ChEBI" id="CHEBI:60628"/>
        <dbReference type="EC" id="3.2.1.113"/>
    </reaction>
</comment>
<feature type="signal peptide" evidence="16">
    <location>
        <begin position="1"/>
        <end position="31"/>
    </location>
</feature>
<keyword evidence="5 14" id="KW-0378">Hydrolase</keyword>
<evidence type="ECO:0000256" key="5">
    <source>
        <dbReference type="ARBA" id="ARBA00022801"/>
    </source>
</evidence>
<dbReference type="AlphaFoldDB" id="A0AA40EPI3"/>
<protein>
    <recommendedName>
        <fullName evidence="14">alpha-1,2-Mannosidase</fullName>
        <ecNumber evidence="14">3.2.1.-</ecNumber>
    </recommendedName>
</protein>
<feature type="active site" description="Proton donor" evidence="11">
    <location>
        <position position="428"/>
    </location>
</feature>
<feature type="compositionally biased region" description="Low complexity" evidence="15">
    <location>
        <begin position="65"/>
        <end position="74"/>
    </location>
</feature>
<dbReference type="InterPro" id="IPR001382">
    <property type="entry name" value="Glyco_hydro_47"/>
</dbReference>
<evidence type="ECO:0000256" key="1">
    <source>
        <dbReference type="ARBA" id="ARBA00001913"/>
    </source>
</evidence>
<dbReference type="InterPro" id="IPR036026">
    <property type="entry name" value="Seven-hairpin_glycosidases"/>
</dbReference>
<sequence>MRPLFGSGSPLLRTWAAILLTLTLLARISIALPPSTGGGNHGPGHRFGPQRPGNGHNRQQGPYPNNNNNNNNNNTLPRYRPHRARAEAVSRAFQNSWDAYYKYAFPRDSLRPVRGEGYDDRNGWGATAVDALSTALIMGKWEIVDVILGHVQTIDFDKTDDDVSLFETTIRYLGGLISAYDLLTGPLKTQATRYPPSTIQDILTQAVRLADNLKVAFHTPSGIPDNILRFNPPRTTNSTTNGLATIGTLVLEWTRLSDITGNPEYARLAQTAESHLLSPQPPSIGEPFPGLLGSDVNISTGLFVSSSGGWGGGSDSFYEYLVKMHVYSPSRFGAYRDRFLAATDSSLAYLLSHSTARPDLTYLAMWENATTLHFVSEHLACFSGGTFLLAALHSPTPSTSTRLTNLGLDLTTSCLNTYTSTLTHIGPESFRWQDSLLPPSRLNHLPPTNQSAFHRAHGFWTASPGYVLRPEVFESLYYAYRATGDARFQDAAWAAFGAVERACAVVVGGRSRGYSSVRDVDWVGGGGWTDFMESFWMAEVVKYAYLIQAEEAPWQVKVGGGGQFVFNTEAHPIRVAEGG</sequence>
<keyword evidence="12" id="KW-0106">Calcium</keyword>
<evidence type="ECO:0000256" key="15">
    <source>
        <dbReference type="SAM" id="MobiDB-lite"/>
    </source>
</evidence>
<feature type="binding site" evidence="12">
    <location>
        <position position="568"/>
    </location>
    <ligand>
        <name>Ca(2+)</name>
        <dbReference type="ChEBI" id="CHEBI:29108"/>
    </ligand>
</feature>
<accession>A0AA40EPI3</accession>
<organism evidence="17 18">
    <name type="scientific">Schizothecium vesticola</name>
    <dbReference type="NCBI Taxonomy" id="314040"/>
    <lineage>
        <taxon>Eukaryota</taxon>
        <taxon>Fungi</taxon>
        <taxon>Dikarya</taxon>
        <taxon>Ascomycota</taxon>
        <taxon>Pezizomycotina</taxon>
        <taxon>Sordariomycetes</taxon>
        <taxon>Sordariomycetidae</taxon>
        <taxon>Sordariales</taxon>
        <taxon>Schizotheciaceae</taxon>
        <taxon>Schizothecium</taxon>
    </lineage>
</organism>
<dbReference type="PRINTS" id="PR00747">
    <property type="entry name" value="GLYHDRLASE47"/>
</dbReference>
<evidence type="ECO:0000313" key="17">
    <source>
        <dbReference type="EMBL" id="KAK0743110.1"/>
    </source>
</evidence>
<dbReference type="InterPro" id="IPR050749">
    <property type="entry name" value="Glycosyl_Hydrolase_47"/>
</dbReference>
<evidence type="ECO:0000256" key="7">
    <source>
        <dbReference type="ARBA" id="ARBA00023180"/>
    </source>
</evidence>
<keyword evidence="6 13" id="KW-1015">Disulfide bond</keyword>
<dbReference type="GO" id="GO:0005975">
    <property type="term" value="P:carbohydrate metabolic process"/>
    <property type="evidence" value="ECO:0007669"/>
    <property type="project" value="InterPro"/>
</dbReference>
<evidence type="ECO:0000256" key="3">
    <source>
        <dbReference type="ARBA" id="ARBA00007658"/>
    </source>
</evidence>
<evidence type="ECO:0000256" key="9">
    <source>
        <dbReference type="ARBA" id="ARBA00047669"/>
    </source>
</evidence>
<dbReference type="Proteomes" id="UP001172155">
    <property type="component" value="Unassembled WGS sequence"/>
</dbReference>
<evidence type="ECO:0000256" key="16">
    <source>
        <dbReference type="SAM" id="SignalP"/>
    </source>
</evidence>
<evidence type="ECO:0000256" key="12">
    <source>
        <dbReference type="PIRSR" id="PIRSR601382-2"/>
    </source>
</evidence>
<dbReference type="GO" id="GO:0036503">
    <property type="term" value="P:ERAD pathway"/>
    <property type="evidence" value="ECO:0007669"/>
    <property type="project" value="UniProtKB-ARBA"/>
</dbReference>
<feature type="active site" evidence="11">
    <location>
        <position position="315"/>
    </location>
</feature>
<evidence type="ECO:0000256" key="4">
    <source>
        <dbReference type="ARBA" id="ARBA00022729"/>
    </source>
</evidence>
<comment type="caution">
    <text evidence="17">The sequence shown here is derived from an EMBL/GenBank/DDBJ whole genome shotgun (WGS) entry which is preliminary data.</text>
</comment>
<keyword evidence="18" id="KW-1185">Reference proteome</keyword>